<organism evidence="1 2">
    <name type="scientific">Thiohalospira halophila DSM 15071</name>
    <dbReference type="NCBI Taxonomy" id="1123397"/>
    <lineage>
        <taxon>Bacteria</taxon>
        <taxon>Pseudomonadati</taxon>
        <taxon>Pseudomonadota</taxon>
        <taxon>Gammaproteobacteria</taxon>
        <taxon>Thiohalospirales</taxon>
        <taxon>Thiohalospiraceae</taxon>
        <taxon>Thiohalospira</taxon>
    </lineage>
</organism>
<dbReference type="STRING" id="1123397.SAMN05660831_02077"/>
<dbReference type="RefSeq" id="WP_093428710.1">
    <property type="nucleotide sequence ID" value="NZ_FOMJ01000007.1"/>
</dbReference>
<gene>
    <name evidence="1" type="ORF">SAMN05660831_02077</name>
</gene>
<dbReference type="AlphaFoldDB" id="A0A1I1UA08"/>
<reference evidence="1 2" key="1">
    <citation type="submission" date="2016-10" db="EMBL/GenBank/DDBJ databases">
        <authorList>
            <person name="de Groot N.N."/>
        </authorList>
    </citation>
    <scope>NUCLEOTIDE SEQUENCE [LARGE SCALE GENOMIC DNA]</scope>
    <source>
        <strain evidence="1 2">HL3</strain>
    </source>
</reference>
<dbReference type="Proteomes" id="UP000198611">
    <property type="component" value="Unassembled WGS sequence"/>
</dbReference>
<sequence>MGSRRTSKDASYAGPDPWIAGYWAEVWGCDREPPSHHPESGNPEWRERWLAGYREAESRRGAVRESAHA</sequence>
<proteinExistence type="predicted"/>
<evidence type="ECO:0008006" key="3">
    <source>
        <dbReference type="Google" id="ProtNLM"/>
    </source>
</evidence>
<evidence type="ECO:0000313" key="2">
    <source>
        <dbReference type="Proteomes" id="UP000198611"/>
    </source>
</evidence>
<evidence type="ECO:0000313" key="1">
    <source>
        <dbReference type="EMBL" id="SFD67465.1"/>
    </source>
</evidence>
<dbReference type="EMBL" id="FOMJ01000007">
    <property type="protein sequence ID" value="SFD67465.1"/>
    <property type="molecule type" value="Genomic_DNA"/>
</dbReference>
<accession>A0A1I1UA08</accession>
<keyword evidence="2" id="KW-1185">Reference proteome</keyword>
<name>A0A1I1UA08_9GAMM</name>
<protein>
    <recommendedName>
        <fullName evidence="3">Ribosome modulation factor</fullName>
    </recommendedName>
</protein>